<evidence type="ECO:0000256" key="4">
    <source>
        <dbReference type="ARBA" id="ARBA00022679"/>
    </source>
</evidence>
<dbReference type="InterPro" id="IPR035965">
    <property type="entry name" value="PAS-like_dom_sf"/>
</dbReference>
<evidence type="ECO:0000313" key="10">
    <source>
        <dbReference type="EMBL" id="REA56631.1"/>
    </source>
</evidence>
<dbReference type="OrthoDB" id="9124519at2"/>
<dbReference type="CDD" id="cd00082">
    <property type="entry name" value="HisKA"/>
    <property type="match status" value="1"/>
</dbReference>
<comment type="caution">
    <text evidence="10">The sequence shown here is derived from an EMBL/GenBank/DDBJ whole genome shotgun (WGS) entry which is preliminary data.</text>
</comment>
<proteinExistence type="predicted"/>
<dbReference type="InterPro" id="IPR000700">
    <property type="entry name" value="PAS-assoc_C"/>
</dbReference>
<dbReference type="SUPFAM" id="SSF55785">
    <property type="entry name" value="PYP-like sensor domain (PAS domain)"/>
    <property type="match status" value="4"/>
</dbReference>
<dbReference type="PROSITE" id="PS50113">
    <property type="entry name" value="PAC"/>
    <property type="match status" value="3"/>
</dbReference>
<evidence type="ECO:0000259" key="8">
    <source>
        <dbReference type="PROSITE" id="PS50112"/>
    </source>
</evidence>
<dbReference type="PANTHER" id="PTHR43304">
    <property type="entry name" value="PHYTOCHROME-LIKE PROTEIN CPH1"/>
    <property type="match status" value="1"/>
</dbReference>
<dbReference type="InterPro" id="IPR001610">
    <property type="entry name" value="PAC"/>
</dbReference>
<evidence type="ECO:0000256" key="1">
    <source>
        <dbReference type="ARBA" id="ARBA00000085"/>
    </source>
</evidence>
<evidence type="ECO:0000259" key="7">
    <source>
        <dbReference type="PROSITE" id="PS50109"/>
    </source>
</evidence>
<dbReference type="EC" id="2.7.13.3" evidence="2"/>
<dbReference type="CDD" id="cd00130">
    <property type="entry name" value="PAS"/>
    <property type="match status" value="3"/>
</dbReference>
<dbReference type="InterPro" id="IPR004358">
    <property type="entry name" value="Sig_transdc_His_kin-like_C"/>
</dbReference>
<dbReference type="PANTHER" id="PTHR43304:SF1">
    <property type="entry name" value="PAC DOMAIN-CONTAINING PROTEIN"/>
    <property type="match status" value="1"/>
</dbReference>
<dbReference type="Gene3D" id="3.30.450.20">
    <property type="entry name" value="PAS domain"/>
    <property type="match status" value="4"/>
</dbReference>
<dbReference type="SUPFAM" id="SSF47384">
    <property type="entry name" value="Homodimeric domain of signal transducing histidine kinase"/>
    <property type="match status" value="1"/>
</dbReference>
<dbReference type="Gene3D" id="3.30.565.10">
    <property type="entry name" value="Histidine kinase-like ATPase, C-terminal domain"/>
    <property type="match status" value="1"/>
</dbReference>
<dbReference type="Pfam" id="PF00512">
    <property type="entry name" value="HisKA"/>
    <property type="match status" value="1"/>
</dbReference>
<dbReference type="InterPro" id="IPR005467">
    <property type="entry name" value="His_kinase_dom"/>
</dbReference>
<evidence type="ECO:0000313" key="11">
    <source>
        <dbReference type="Proteomes" id="UP000256373"/>
    </source>
</evidence>
<gene>
    <name evidence="10" type="ORF">DSL64_26270</name>
</gene>
<accession>A0A3D8Y3K5</accession>
<dbReference type="AlphaFoldDB" id="A0A3D8Y3K5"/>
<dbReference type="SMART" id="SM00388">
    <property type="entry name" value="HisKA"/>
    <property type="match status" value="1"/>
</dbReference>
<reference evidence="10 11" key="1">
    <citation type="submission" date="2018-07" db="EMBL/GenBank/DDBJ databases">
        <title>Dyadobacter roseus sp. nov., isolated from rose rhizosphere soil.</title>
        <authorList>
            <person name="Chen L."/>
        </authorList>
    </citation>
    <scope>NUCLEOTIDE SEQUENCE [LARGE SCALE GENOMIC DNA]</scope>
    <source>
        <strain evidence="10 11">RS19</strain>
    </source>
</reference>
<dbReference type="PROSITE" id="PS50109">
    <property type="entry name" value="HIS_KIN"/>
    <property type="match status" value="1"/>
</dbReference>
<feature type="domain" description="PAS" evidence="8">
    <location>
        <begin position="270"/>
        <end position="341"/>
    </location>
</feature>
<feature type="domain" description="Histidine kinase" evidence="7">
    <location>
        <begin position="568"/>
        <end position="797"/>
    </location>
</feature>
<keyword evidence="3" id="KW-0597">Phosphoprotein</keyword>
<dbReference type="NCBIfam" id="TIGR00229">
    <property type="entry name" value="sensory_box"/>
    <property type="match status" value="3"/>
</dbReference>
<dbReference type="SUPFAM" id="SSF55874">
    <property type="entry name" value="ATPase domain of HSP90 chaperone/DNA topoisomerase II/histidine kinase"/>
    <property type="match status" value="1"/>
</dbReference>
<dbReference type="SMART" id="SM00387">
    <property type="entry name" value="HATPase_c"/>
    <property type="match status" value="1"/>
</dbReference>
<dbReference type="PROSITE" id="PS50112">
    <property type="entry name" value="PAS"/>
    <property type="match status" value="3"/>
</dbReference>
<organism evidence="10 11">
    <name type="scientific">Dyadobacter luteus</name>
    <dbReference type="NCBI Taxonomy" id="2259619"/>
    <lineage>
        <taxon>Bacteria</taxon>
        <taxon>Pseudomonadati</taxon>
        <taxon>Bacteroidota</taxon>
        <taxon>Cytophagia</taxon>
        <taxon>Cytophagales</taxon>
        <taxon>Spirosomataceae</taxon>
        <taxon>Dyadobacter</taxon>
    </lineage>
</organism>
<dbReference type="PRINTS" id="PR00344">
    <property type="entry name" value="BCTRLSENSOR"/>
</dbReference>
<feature type="domain" description="PAC" evidence="9">
    <location>
        <begin position="472"/>
        <end position="525"/>
    </location>
</feature>
<evidence type="ECO:0000256" key="6">
    <source>
        <dbReference type="SAM" id="Coils"/>
    </source>
</evidence>
<dbReference type="SMART" id="SM00086">
    <property type="entry name" value="PAC"/>
    <property type="match status" value="3"/>
</dbReference>
<protein>
    <recommendedName>
        <fullName evidence="2">histidine kinase</fullName>
        <ecNumber evidence="2">2.7.13.3</ecNumber>
    </recommendedName>
</protein>
<dbReference type="Gene3D" id="1.10.287.130">
    <property type="match status" value="1"/>
</dbReference>
<evidence type="ECO:0000256" key="3">
    <source>
        <dbReference type="ARBA" id="ARBA00022553"/>
    </source>
</evidence>
<dbReference type="Pfam" id="PF02518">
    <property type="entry name" value="HATPase_c"/>
    <property type="match status" value="1"/>
</dbReference>
<dbReference type="Proteomes" id="UP000256373">
    <property type="component" value="Unassembled WGS sequence"/>
</dbReference>
<feature type="coiled-coil region" evidence="6">
    <location>
        <begin position="520"/>
        <end position="554"/>
    </location>
</feature>
<feature type="domain" description="PAS" evidence="8">
    <location>
        <begin position="15"/>
        <end position="85"/>
    </location>
</feature>
<keyword evidence="6" id="KW-0175">Coiled coil</keyword>
<dbReference type="GO" id="GO:0000155">
    <property type="term" value="F:phosphorelay sensor kinase activity"/>
    <property type="evidence" value="ECO:0007669"/>
    <property type="project" value="InterPro"/>
</dbReference>
<keyword evidence="5 10" id="KW-0418">Kinase</keyword>
<evidence type="ECO:0000256" key="2">
    <source>
        <dbReference type="ARBA" id="ARBA00012438"/>
    </source>
</evidence>
<sequence>MTNSKMHSDDHLRRDSERFELVAKATHDIIWDWDLVSNTLWWNEGMQELFGYTELEPGPESWYNRIHPADKNRVIQHIHDIIDAGGSRWTDDYRFLRADGTYAYVHDRGYTIHENGSAVRMVGAMQDVTQELQHQRALEESEQRLNFALQSAQLGTWNLNPETNLVEWDERCRELFGVRGQESIAYDSILKRIHPEDRFRVEQSVSQSLQKELGGYYNIQFRTIGADGVTLRWLHCKGQAYFKNDEAYRFSGIAQDITDLINNQERAFYADQQATMTIEGTGAGSFLVDMATNEIVYSATLCKIITGEVSDSLSRKIFVEHLHPDDIGLRNQAYKKAMETGELDYEARFIWKDGSVHWAKAIGRYLYDKSGKVISLSGILVDITERVEAEQKVRESESHFRSLIEQAPVATALFVGPDMVVEIPNEPMLKMWGKNSSVIGKPLREAVPELVGQPFLDLLDKVYQSGIAYHAYGTEAQLMINGELQTMYFDFTYKPLLDETGAVYAIIDMAVDVTPQIIAAQELKASEERYRQLADELEARVVQRTDELKLANQELVNSNNNLQQFAYAASHDMQEPLRKIQSFSSRLQSSYAKQLDENGIYMLNRMQDAAHRMSLMIDDLLAYSRLSSNENTEFLPVDLNKVINQIISDLEIGIEEQQAEIEVDKIPPILGNPSQLVQLMQNLISNAVKYKIPNQHPQITITGRIAEPDEIAGIPYLFKDISYVAVSIADNGIGFDEKHLDRIFQMFQRLHGKGEYSGSGIGLALCKKVVQNHNGYITAHSKPGKGAVFLIYLPMAG</sequence>
<keyword evidence="4" id="KW-0808">Transferase</keyword>
<dbReference type="InterPro" id="IPR000014">
    <property type="entry name" value="PAS"/>
</dbReference>
<dbReference type="InterPro" id="IPR036890">
    <property type="entry name" value="HATPase_C_sf"/>
</dbReference>
<dbReference type="EMBL" id="QNUL01000036">
    <property type="protein sequence ID" value="REA56631.1"/>
    <property type="molecule type" value="Genomic_DNA"/>
</dbReference>
<feature type="domain" description="PAC" evidence="9">
    <location>
        <begin position="89"/>
        <end position="140"/>
    </location>
</feature>
<dbReference type="InterPro" id="IPR036097">
    <property type="entry name" value="HisK_dim/P_sf"/>
</dbReference>
<keyword evidence="11" id="KW-1185">Reference proteome</keyword>
<dbReference type="FunFam" id="3.30.565.10:FF:000006">
    <property type="entry name" value="Sensor histidine kinase WalK"/>
    <property type="match status" value="1"/>
</dbReference>
<comment type="catalytic activity">
    <reaction evidence="1">
        <text>ATP + protein L-histidine = ADP + protein N-phospho-L-histidine.</text>
        <dbReference type="EC" id="2.7.13.3"/>
    </reaction>
</comment>
<dbReference type="InterPro" id="IPR003661">
    <property type="entry name" value="HisK_dim/P_dom"/>
</dbReference>
<dbReference type="InterPro" id="IPR013655">
    <property type="entry name" value="PAS_fold_3"/>
</dbReference>
<dbReference type="RefSeq" id="WP_115833941.1">
    <property type="nucleotide sequence ID" value="NZ_QNUL01000036.1"/>
</dbReference>
<evidence type="ECO:0000256" key="5">
    <source>
        <dbReference type="ARBA" id="ARBA00022777"/>
    </source>
</evidence>
<dbReference type="InterPro" id="IPR052162">
    <property type="entry name" value="Sensor_kinase/Photoreceptor"/>
</dbReference>
<evidence type="ECO:0000259" key="9">
    <source>
        <dbReference type="PROSITE" id="PS50113"/>
    </source>
</evidence>
<feature type="domain" description="PAC" evidence="9">
    <location>
        <begin position="343"/>
        <end position="395"/>
    </location>
</feature>
<feature type="domain" description="PAS" evidence="8">
    <location>
        <begin position="141"/>
        <end position="212"/>
    </location>
</feature>
<name>A0A3D8Y3K5_9BACT</name>
<dbReference type="SMART" id="SM00091">
    <property type="entry name" value="PAS"/>
    <property type="match status" value="4"/>
</dbReference>
<dbReference type="InterPro" id="IPR003594">
    <property type="entry name" value="HATPase_dom"/>
</dbReference>
<dbReference type="Pfam" id="PF08447">
    <property type="entry name" value="PAS_3"/>
    <property type="match status" value="3"/>
</dbReference>